<keyword evidence="2" id="KW-1185">Reference proteome</keyword>
<evidence type="ECO:0000313" key="2">
    <source>
        <dbReference type="Proteomes" id="UP001433268"/>
    </source>
</evidence>
<dbReference type="GeneID" id="92043034"/>
<sequence length="226" mass="25150">MAPLPMTLTLVSAKARRQGVLDAALPEFVRQGKTAERAIHVEIPGLIARAENNVLNWLLNLDETDYRRLMALAGFISENYVAWQVDALMWDMIHFGGDDNNMDEVRELFTEEFPTPKMAWLLGLPGFAIMLQTQATTKSECTCINMCLTTSMKLSDPHRQRLINGHSTRFPIGSVKLSDPSRQTSTKWFASPQRYGTTGSLRATSSPGISLAALKNFVSMPMANKT</sequence>
<organism evidence="1 2">
    <name type="scientific">Apiospora hydei</name>
    <dbReference type="NCBI Taxonomy" id="1337664"/>
    <lineage>
        <taxon>Eukaryota</taxon>
        <taxon>Fungi</taxon>
        <taxon>Dikarya</taxon>
        <taxon>Ascomycota</taxon>
        <taxon>Pezizomycotina</taxon>
        <taxon>Sordariomycetes</taxon>
        <taxon>Xylariomycetidae</taxon>
        <taxon>Amphisphaeriales</taxon>
        <taxon>Apiosporaceae</taxon>
        <taxon>Apiospora</taxon>
    </lineage>
</organism>
<evidence type="ECO:0000313" key="1">
    <source>
        <dbReference type="EMBL" id="KAK8084388.1"/>
    </source>
</evidence>
<dbReference type="EMBL" id="JAQQWN010000005">
    <property type="protein sequence ID" value="KAK8084388.1"/>
    <property type="molecule type" value="Genomic_DNA"/>
</dbReference>
<comment type="caution">
    <text evidence="1">The sequence shown here is derived from an EMBL/GenBank/DDBJ whole genome shotgun (WGS) entry which is preliminary data.</text>
</comment>
<proteinExistence type="predicted"/>
<dbReference type="RefSeq" id="XP_066668897.1">
    <property type="nucleotide sequence ID" value="XM_066809974.1"/>
</dbReference>
<accession>A0ABR1WLK0</accession>
<dbReference type="Proteomes" id="UP001433268">
    <property type="component" value="Unassembled WGS sequence"/>
</dbReference>
<reference evidence="1 2" key="1">
    <citation type="submission" date="2023-01" db="EMBL/GenBank/DDBJ databases">
        <title>Analysis of 21 Apiospora genomes using comparative genomics revels a genus with tremendous synthesis potential of carbohydrate active enzymes and secondary metabolites.</title>
        <authorList>
            <person name="Sorensen T."/>
        </authorList>
    </citation>
    <scope>NUCLEOTIDE SEQUENCE [LARGE SCALE GENOMIC DNA]</scope>
    <source>
        <strain evidence="1 2">CBS 114990</strain>
    </source>
</reference>
<name>A0ABR1WLK0_9PEZI</name>
<gene>
    <name evidence="1" type="ORF">PG997_005659</name>
</gene>
<protein>
    <submittedName>
        <fullName evidence="1">Uncharacterized protein</fullName>
    </submittedName>
</protein>